<evidence type="ECO:0000256" key="1">
    <source>
        <dbReference type="SAM" id="MobiDB-lite"/>
    </source>
</evidence>
<reference evidence="3" key="1">
    <citation type="journal article" date="2020" name="Nat. Ecol. Evol.">
        <title>Deeply conserved synteny resolves early events in vertebrate evolution.</title>
        <authorList>
            <person name="Simakov O."/>
            <person name="Marletaz F."/>
            <person name="Yue J.X."/>
            <person name="O'Connell B."/>
            <person name="Jenkins J."/>
            <person name="Brandt A."/>
            <person name="Calef R."/>
            <person name="Tung C.H."/>
            <person name="Huang T.K."/>
            <person name="Schmutz J."/>
            <person name="Satoh N."/>
            <person name="Yu J.K."/>
            <person name="Putnam N.H."/>
            <person name="Green R.E."/>
            <person name="Rokhsar D.S."/>
        </authorList>
    </citation>
    <scope>NUCLEOTIDE SEQUENCE [LARGE SCALE GENOMIC DNA]</scope>
    <source>
        <strain evidence="3">S238N-H82</strain>
    </source>
</reference>
<gene>
    <name evidence="4" type="primary">LOC118430413</name>
</gene>
<feature type="compositionally biased region" description="Acidic residues" evidence="1">
    <location>
        <begin position="261"/>
        <end position="270"/>
    </location>
</feature>
<feature type="compositionally biased region" description="Basic and acidic residues" evidence="1">
    <location>
        <begin position="271"/>
        <end position="282"/>
    </location>
</feature>
<dbReference type="InterPro" id="IPR050181">
    <property type="entry name" value="Cold_shock_domain"/>
</dbReference>
<feature type="compositionally biased region" description="Basic and acidic residues" evidence="1">
    <location>
        <begin position="47"/>
        <end position="56"/>
    </location>
</feature>
<keyword evidence="3" id="KW-1185">Reference proteome</keyword>
<evidence type="ECO:0000313" key="4">
    <source>
        <dbReference type="RefSeq" id="XP_035697164.1"/>
    </source>
</evidence>
<dbReference type="InterPro" id="IPR019844">
    <property type="entry name" value="CSD_CS"/>
</dbReference>
<evidence type="ECO:0000313" key="3">
    <source>
        <dbReference type="Proteomes" id="UP000001554"/>
    </source>
</evidence>
<feature type="compositionally biased region" description="Basic residues" evidence="1">
    <location>
        <begin position="325"/>
        <end position="336"/>
    </location>
</feature>
<feature type="domain" description="CSD" evidence="2">
    <location>
        <begin position="91"/>
        <end position="160"/>
    </location>
</feature>
<dbReference type="KEGG" id="bfo:118430413"/>
<dbReference type="OMA" id="QIRRPFF"/>
<dbReference type="RefSeq" id="XP_035697164.1">
    <property type="nucleotide sequence ID" value="XM_035841271.1"/>
</dbReference>
<name>A0A9J7MAU1_BRAFL</name>
<dbReference type="SUPFAM" id="SSF50249">
    <property type="entry name" value="Nucleic acid-binding proteins"/>
    <property type="match status" value="1"/>
</dbReference>
<dbReference type="GO" id="GO:0005634">
    <property type="term" value="C:nucleus"/>
    <property type="evidence" value="ECO:0000318"/>
    <property type="project" value="GO_Central"/>
</dbReference>
<dbReference type="SMART" id="SM00357">
    <property type="entry name" value="CSP"/>
    <property type="match status" value="1"/>
</dbReference>
<dbReference type="PRINTS" id="PR00050">
    <property type="entry name" value="COLDSHOCK"/>
</dbReference>
<reference evidence="4" key="2">
    <citation type="submission" date="2025-08" db="UniProtKB">
        <authorList>
            <consortium name="RefSeq"/>
        </authorList>
    </citation>
    <scope>IDENTIFICATION</scope>
    <source>
        <strain evidence="4">S238N-H82</strain>
        <tissue evidence="4">Testes</tissue>
    </source>
</reference>
<dbReference type="InterPro" id="IPR002059">
    <property type="entry name" value="CSP_DNA-bd"/>
</dbReference>
<feature type="region of interest" description="Disordered" evidence="1">
    <location>
        <begin position="153"/>
        <end position="385"/>
    </location>
</feature>
<feature type="compositionally biased region" description="Basic and acidic residues" evidence="1">
    <location>
        <begin position="370"/>
        <end position="385"/>
    </location>
</feature>
<feature type="compositionally biased region" description="Basic and acidic residues" evidence="1">
    <location>
        <begin position="312"/>
        <end position="324"/>
    </location>
</feature>
<organism evidence="3 4">
    <name type="scientific">Branchiostoma floridae</name>
    <name type="common">Florida lancelet</name>
    <name type="synonym">Amphioxus</name>
    <dbReference type="NCBI Taxonomy" id="7739"/>
    <lineage>
        <taxon>Eukaryota</taxon>
        <taxon>Metazoa</taxon>
        <taxon>Chordata</taxon>
        <taxon>Cephalochordata</taxon>
        <taxon>Leptocardii</taxon>
        <taxon>Amphioxiformes</taxon>
        <taxon>Branchiostomatidae</taxon>
        <taxon>Branchiostoma</taxon>
    </lineage>
</organism>
<dbReference type="InterPro" id="IPR012340">
    <property type="entry name" value="NA-bd_OB-fold"/>
</dbReference>
<dbReference type="GO" id="GO:0010468">
    <property type="term" value="P:regulation of gene expression"/>
    <property type="evidence" value="ECO:0000318"/>
    <property type="project" value="GO_Central"/>
</dbReference>
<sequence length="385" mass="43127">MGARDVLTRLRWTNGRLSPVVPLGRRRSVQLSHHSEENKARGRTAWKSRDTTERGTADTPATPPQNNMTDAEEKPEVNQEPKKEKTVLATGVRGTVKWFNVRNGYGFINRDDTKEDVFVHQTAIKKNNPRKYLRSVGDGEVVEFDVVEGEKGNEAANVTGPEGAPVEGSKYAAERRRYRPRYYSGGDGGGRGGRRRYRSNRQDDKDGGEHSGEGGTNSEGEQRDEGPPRRGRGGYRGGRGRGGRPFSYRRRYRGPPRDDDNRDVDDGDDNKDDREGGDERRGPPRRRGRGSGPPPYRRYRRRPRSNEGSGPDENKENAAEDRQPPRRRRGPPRRRPQSGSKAEYSNEERDTAEGGDSPVDAPDTSNQDGDAAKPESHSEDKPAKE</sequence>
<dbReference type="Pfam" id="PF00313">
    <property type="entry name" value="CSD"/>
    <property type="match status" value="1"/>
</dbReference>
<dbReference type="InterPro" id="IPR011129">
    <property type="entry name" value="CSD"/>
</dbReference>
<dbReference type="Proteomes" id="UP000001554">
    <property type="component" value="Chromosome 14"/>
</dbReference>
<proteinExistence type="predicted"/>
<dbReference type="GeneID" id="118430413"/>
<feature type="compositionally biased region" description="Basic and acidic residues" evidence="1">
    <location>
        <begin position="200"/>
        <end position="212"/>
    </location>
</feature>
<feature type="compositionally biased region" description="Basic residues" evidence="1">
    <location>
        <begin position="229"/>
        <end position="254"/>
    </location>
</feature>
<dbReference type="CDD" id="cd04458">
    <property type="entry name" value="CSP_CDS"/>
    <property type="match status" value="1"/>
</dbReference>
<feature type="region of interest" description="Disordered" evidence="1">
    <location>
        <begin position="28"/>
        <end position="84"/>
    </location>
</feature>
<dbReference type="FunFam" id="2.40.50.140:FF:000054">
    <property type="entry name" value="Nuclease-sensitive element-binding protein 1"/>
    <property type="match status" value="1"/>
</dbReference>
<dbReference type="GO" id="GO:0003676">
    <property type="term" value="F:nucleic acid binding"/>
    <property type="evidence" value="ECO:0000318"/>
    <property type="project" value="GO_Central"/>
</dbReference>
<dbReference type="PANTHER" id="PTHR11544">
    <property type="entry name" value="COLD SHOCK DOMAIN CONTAINING PROTEINS"/>
    <property type="match status" value="1"/>
</dbReference>
<dbReference type="AlphaFoldDB" id="A0A9J7MAU1"/>
<protein>
    <submittedName>
        <fullName evidence="4">Y-box factor homolog isoform X1</fullName>
    </submittedName>
</protein>
<evidence type="ECO:0000259" key="2">
    <source>
        <dbReference type="PROSITE" id="PS51857"/>
    </source>
</evidence>
<feature type="compositionally biased region" description="Basic and acidic residues" evidence="1">
    <location>
        <begin position="71"/>
        <end position="84"/>
    </location>
</feature>
<dbReference type="OrthoDB" id="203339at2759"/>
<accession>A0A9J7MAU1</accession>
<dbReference type="PROSITE" id="PS51857">
    <property type="entry name" value="CSD_2"/>
    <property type="match status" value="1"/>
</dbReference>
<dbReference type="PROSITE" id="PS00352">
    <property type="entry name" value="CSD_1"/>
    <property type="match status" value="1"/>
</dbReference>
<dbReference type="Gene3D" id="2.40.50.140">
    <property type="entry name" value="Nucleic acid-binding proteins"/>
    <property type="match status" value="1"/>
</dbReference>